<evidence type="ECO:0000313" key="1">
    <source>
        <dbReference type="EMBL" id="SDD19736.1"/>
    </source>
</evidence>
<keyword evidence="2" id="KW-1185">Reference proteome</keyword>
<evidence type="ECO:0000313" key="2">
    <source>
        <dbReference type="Proteomes" id="UP000199494"/>
    </source>
</evidence>
<dbReference type="Gene3D" id="1.20.1250.20">
    <property type="entry name" value="MFS general substrate transporter like domains"/>
    <property type="match status" value="1"/>
</dbReference>
<accession>A0A222VY72</accession>
<dbReference type="SUPFAM" id="SSF103473">
    <property type="entry name" value="MFS general substrate transporter"/>
    <property type="match status" value="1"/>
</dbReference>
<dbReference type="STRING" id="530584.SAMN05421630_106353"/>
<dbReference type="PANTHER" id="PTHR43683:SF1">
    <property type="entry name" value="MULTIDRUG EFFLUX PROTEIN YFMO"/>
    <property type="match status" value="1"/>
</dbReference>
<sequence>MWITAFAAVIAFMGIGLVDPILLSIADGLDASPSQVTLLFFSYLAVQVVAMLVTSAASARFGAKRTVLVGLSLIVVATRAVHDGRFDRAVRSCLTSP</sequence>
<gene>
    <name evidence="1" type="ORF">SAMN05421630_106353</name>
</gene>
<dbReference type="GO" id="GO:0022857">
    <property type="term" value="F:transmembrane transporter activity"/>
    <property type="evidence" value="ECO:0007669"/>
    <property type="project" value="InterPro"/>
</dbReference>
<proteinExistence type="predicted"/>
<dbReference type="Proteomes" id="UP000199494">
    <property type="component" value="Unassembled WGS sequence"/>
</dbReference>
<dbReference type="InterPro" id="IPR011701">
    <property type="entry name" value="MFS"/>
</dbReference>
<dbReference type="PANTHER" id="PTHR43683">
    <property type="entry name" value="MULTIDRUG EFFLUX PROTEIN YFMO"/>
    <property type="match status" value="1"/>
</dbReference>
<dbReference type="EMBL" id="FMZE01000006">
    <property type="protein sequence ID" value="SDD19736.1"/>
    <property type="molecule type" value="Genomic_DNA"/>
</dbReference>
<organism evidence="1 2">
    <name type="scientific">Prauserella marina</name>
    <dbReference type="NCBI Taxonomy" id="530584"/>
    <lineage>
        <taxon>Bacteria</taxon>
        <taxon>Bacillati</taxon>
        <taxon>Actinomycetota</taxon>
        <taxon>Actinomycetes</taxon>
        <taxon>Pseudonocardiales</taxon>
        <taxon>Pseudonocardiaceae</taxon>
        <taxon>Prauserella</taxon>
    </lineage>
</organism>
<dbReference type="KEGG" id="pmad:BAY61_31405"/>
<reference evidence="1 2" key="1">
    <citation type="submission" date="2016-10" db="EMBL/GenBank/DDBJ databases">
        <authorList>
            <person name="de Groot N.N."/>
        </authorList>
    </citation>
    <scope>NUCLEOTIDE SEQUENCE [LARGE SCALE GENOMIC DNA]</scope>
    <source>
        <strain evidence="1 2">CGMCC 4.5506</strain>
    </source>
</reference>
<protein>
    <submittedName>
        <fullName evidence="1">Major Facilitator Superfamily protein</fullName>
    </submittedName>
</protein>
<dbReference type="InterPro" id="IPR036259">
    <property type="entry name" value="MFS_trans_sf"/>
</dbReference>
<dbReference type="Pfam" id="PF07690">
    <property type="entry name" value="MFS_1"/>
    <property type="match status" value="1"/>
</dbReference>
<name>A0A222VY72_9PSEU</name>
<dbReference type="InterPro" id="IPR053200">
    <property type="entry name" value="YfmO-like"/>
</dbReference>
<dbReference type="AlphaFoldDB" id="A0A222VY72"/>